<keyword evidence="2" id="KW-0732">Signal</keyword>
<comment type="caution">
    <text evidence="3">The sequence shown here is derived from an EMBL/GenBank/DDBJ whole genome shotgun (WGS) entry which is preliminary data.</text>
</comment>
<name>A0A6B2H2W2_9BACT</name>
<evidence type="ECO:0000313" key="4">
    <source>
        <dbReference type="Proteomes" id="UP000478546"/>
    </source>
</evidence>
<dbReference type="PROSITE" id="PS51257">
    <property type="entry name" value="PROKAR_LIPOPROTEIN"/>
    <property type="match status" value="1"/>
</dbReference>
<feature type="chain" id="PRO_5025424971" evidence="2">
    <location>
        <begin position="25"/>
        <end position="150"/>
    </location>
</feature>
<organism evidence="3 4">
    <name type="scientific">Pontibacter fetidus</name>
    <dbReference type="NCBI Taxonomy" id="2700082"/>
    <lineage>
        <taxon>Bacteria</taxon>
        <taxon>Pseudomonadati</taxon>
        <taxon>Bacteroidota</taxon>
        <taxon>Cytophagia</taxon>
        <taxon>Cytophagales</taxon>
        <taxon>Hymenobacteraceae</taxon>
        <taxon>Pontibacter</taxon>
    </lineage>
</organism>
<evidence type="ECO:0000313" key="3">
    <source>
        <dbReference type="EMBL" id="NDK57649.1"/>
    </source>
</evidence>
<dbReference type="Proteomes" id="UP000478546">
    <property type="component" value="Unassembled WGS sequence"/>
</dbReference>
<accession>A0A6B2H2W2</accession>
<reference evidence="3 4" key="1">
    <citation type="submission" date="2020-01" db="EMBL/GenBank/DDBJ databases">
        <authorList>
            <person name="Kim M.K."/>
        </authorList>
    </citation>
    <scope>NUCLEOTIDE SEQUENCE [LARGE SCALE GENOMIC DNA]</scope>
    <source>
        <strain evidence="3 4">BT213</strain>
    </source>
</reference>
<proteinExistence type="predicted"/>
<dbReference type="EMBL" id="JAAEAA010000032">
    <property type="protein sequence ID" value="NDK57649.1"/>
    <property type="molecule type" value="Genomic_DNA"/>
</dbReference>
<protein>
    <submittedName>
        <fullName evidence="3">Uncharacterized protein</fullName>
    </submittedName>
</protein>
<gene>
    <name evidence="3" type="ORF">GWO68_17115</name>
</gene>
<dbReference type="AlphaFoldDB" id="A0A6B2H2W2"/>
<feature type="coiled-coil region" evidence="1">
    <location>
        <begin position="28"/>
        <end position="103"/>
    </location>
</feature>
<keyword evidence="4" id="KW-1185">Reference proteome</keyword>
<feature type="signal peptide" evidence="2">
    <location>
        <begin position="1"/>
        <end position="24"/>
    </location>
</feature>
<dbReference type="RefSeq" id="WP_162347705.1">
    <property type="nucleotide sequence ID" value="NZ_JAAEAA010000032.1"/>
</dbReference>
<keyword evidence="1" id="KW-0175">Coiled coil</keyword>
<sequence length="150" mass="17149">MKIASKFKTIGLALALGAFTFACNQETQNETNAEVDEAQTELSEENAEANAELNDAGAEANQKYDEFSGWVKTNTSKAETVTADEYREMRAEYNKKEAEFEAESSTWDDETRREWEETKADWNEFENKVQKRLGKIDDIDVDVDVKRDNN</sequence>
<evidence type="ECO:0000256" key="2">
    <source>
        <dbReference type="SAM" id="SignalP"/>
    </source>
</evidence>
<evidence type="ECO:0000256" key="1">
    <source>
        <dbReference type="SAM" id="Coils"/>
    </source>
</evidence>